<name>A0A1H6QRT3_9GAMM</name>
<organism evidence="1 2">
    <name type="scientific">Azotobacter beijerinckii</name>
    <dbReference type="NCBI Taxonomy" id="170623"/>
    <lineage>
        <taxon>Bacteria</taxon>
        <taxon>Pseudomonadati</taxon>
        <taxon>Pseudomonadota</taxon>
        <taxon>Gammaproteobacteria</taxon>
        <taxon>Pseudomonadales</taxon>
        <taxon>Pseudomonadaceae</taxon>
        <taxon>Azotobacter</taxon>
    </lineage>
</organism>
<proteinExistence type="predicted"/>
<dbReference type="EMBL" id="FNYQ01000002">
    <property type="protein sequence ID" value="SEI41692.1"/>
    <property type="molecule type" value="Genomic_DNA"/>
</dbReference>
<dbReference type="AlphaFoldDB" id="A0A1H6QRT3"/>
<accession>A0A1H6QRT3</accession>
<sequence>MDTSNPRQPSISRDQVLVAHAVLMIARTSLSQDDFAQALSSQLHRMIPAKASAKDVPDFEALDRSNDTATFLKASGNWLRRVGRWLSGEIELPSWIEEAWVEALDGEFREHCLNELASRHGLTGARALGGDACPVGVFGQLVARLGQTVELGSTILADGRIDAEDVPMLPDFIDRLKSVEARCGELRAKAEEALSREGRGRSLVPVRAFVGGERKATR</sequence>
<dbReference type="OrthoDB" id="7030191at2"/>
<evidence type="ECO:0000313" key="1">
    <source>
        <dbReference type="EMBL" id="SEI41692.1"/>
    </source>
</evidence>
<dbReference type="RefSeq" id="WP_090729102.1">
    <property type="nucleotide sequence ID" value="NZ_FNYQ01000002.1"/>
</dbReference>
<protein>
    <submittedName>
        <fullName evidence="1">Uncharacterized protein</fullName>
    </submittedName>
</protein>
<reference evidence="1 2" key="1">
    <citation type="submission" date="2016-10" db="EMBL/GenBank/DDBJ databases">
        <authorList>
            <person name="de Groot N.N."/>
        </authorList>
    </citation>
    <scope>NUCLEOTIDE SEQUENCE [LARGE SCALE GENOMIC DNA]</scope>
    <source>
        <strain evidence="1 2">DSM 373</strain>
    </source>
</reference>
<gene>
    <name evidence="1" type="ORF">SAMN04244572_00116</name>
</gene>
<evidence type="ECO:0000313" key="2">
    <source>
        <dbReference type="Proteomes" id="UP000199250"/>
    </source>
</evidence>
<dbReference type="Proteomes" id="UP000199250">
    <property type="component" value="Unassembled WGS sequence"/>
</dbReference>